<dbReference type="AlphaFoldDB" id="A0AAV7F1Y5"/>
<organism evidence="2 3">
    <name type="scientific">Aristolochia fimbriata</name>
    <name type="common">White veined hardy Dutchman's pipe vine</name>
    <dbReference type="NCBI Taxonomy" id="158543"/>
    <lineage>
        <taxon>Eukaryota</taxon>
        <taxon>Viridiplantae</taxon>
        <taxon>Streptophyta</taxon>
        <taxon>Embryophyta</taxon>
        <taxon>Tracheophyta</taxon>
        <taxon>Spermatophyta</taxon>
        <taxon>Magnoliopsida</taxon>
        <taxon>Magnoliidae</taxon>
        <taxon>Piperales</taxon>
        <taxon>Aristolochiaceae</taxon>
        <taxon>Aristolochia</taxon>
    </lineage>
</organism>
<feature type="compositionally biased region" description="Basic and acidic residues" evidence="1">
    <location>
        <begin position="78"/>
        <end position="88"/>
    </location>
</feature>
<accession>A0AAV7F1Y5</accession>
<comment type="caution">
    <text evidence="2">The sequence shown here is derived from an EMBL/GenBank/DDBJ whole genome shotgun (WGS) entry which is preliminary data.</text>
</comment>
<gene>
    <name evidence="2" type="ORF">H6P81_006477</name>
</gene>
<keyword evidence="3" id="KW-1185">Reference proteome</keyword>
<protein>
    <submittedName>
        <fullName evidence="2">Uncharacterized protein</fullName>
    </submittedName>
</protein>
<evidence type="ECO:0000256" key="1">
    <source>
        <dbReference type="SAM" id="MobiDB-lite"/>
    </source>
</evidence>
<proteinExistence type="predicted"/>
<sequence>MFIESPLENYKCNSSTFEALTQFGTATITTRNIGTLEASYKDNAILKDSNFNKIDRATCQFVTTAIVLVNGTEGDEAGSMKKDRKEIQSHQTPPPPPSATIIIIIVITGHRNHQDSKETLGDAWEGYSTNKEYRSSRNLINVKPKRVVGKGTPKAPERPKKWKTNFAAETWSAPYLEKEFPSPNDGSGCRHAKPILGACLICVRGD</sequence>
<name>A0AAV7F1Y5_ARIFI</name>
<dbReference type="Proteomes" id="UP000825729">
    <property type="component" value="Unassembled WGS sequence"/>
</dbReference>
<dbReference type="EMBL" id="JAINDJ010000003">
    <property type="protein sequence ID" value="KAG9453573.1"/>
    <property type="molecule type" value="Genomic_DNA"/>
</dbReference>
<reference evidence="2 3" key="1">
    <citation type="submission" date="2021-07" db="EMBL/GenBank/DDBJ databases">
        <title>The Aristolochia fimbriata genome: insights into angiosperm evolution, floral development and chemical biosynthesis.</title>
        <authorList>
            <person name="Jiao Y."/>
        </authorList>
    </citation>
    <scope>NUCLEOTIDE SEQUENCE [LARGE SCALE GENOMIC DNA]</scope>
    <source>
        <strain evidence="2">IBCAS-2021</strain>
        <tissue evidence="2">Leaf</tissue>
    </source>
</reference>
<evidence type="ECO:0000313" key="2">
    <source>
        <dbReference type="EMBL" id="KAG9453573.1"/>
    </source>
</evidence>
<evidence type="ECO:0000313" key="3">
    <source>
        <dbReference type="Proteomes" id="UP000825729"/>
    </source>
</evidence>
<feature type="region of interest" description="Disordered" evidence="1">
    <location>
        <begin position="75"/>
        <end position="95"/>
    </location>
</feature>